<name>A0A7X9X1V1_9BURK</name>
<dbReference type="AlphaFoldDB" id="A0A7X9X1V1"/>
<proteinExistence type="predicted"/>
<keyword evidence="3" id="KW-1185">Reference proteome</keyword>
<dbReference type="Proteomes" id="UP000583127">
    <property type="component" value="Unassembled WGS sequence"/>
</dbReference>
<dbReference type="EMBL" id="JABBFZ010000001">
    <property type="protein sequence ID" value="NML29821.1"/>
    <property type="molecule type" value="Genomic_DNA"/>
</dbReference>
<gene>
    <name evidence="2" type="ORF">HHL14_03105</name>
</gene>
<accession>A0A7X9X1V1</accession>
<feature type="transmembrane region" description="Helical" evidence="1">
    <location>
        <begin position="34"/>
        <end position="56"/>
    </location>
</feature>
<comment type="caution">
    <text evidence="2">The sequence shown here is derived from an EMBL/GenBank/DDBJ whole genome shotgun (WGS) entry which is preliminary data.</text>
</comment>
<evidence type="ECO:0000313" key="3">
    <source>
        <dbReference type="Proteomes" id="UP000583127"/>
    </source>
</evidence>
<dbReference type="RefSeq" id="WP_169496092.1">
    <property type="nucleotide sequence ID" value="NZ_JABBFZ010000001.1"/>
</dbReference>
<organism evidence="2 3">
    <name type="scientific">Paraburkholderia antibiotica</name>
    <dbReference type="NCBI Taxonomy" id="2728839"/>
    <lineage>
        <taxon>Bacteria</taxon>
        <taxon>Pseudomonadati</taxon>
        <taxon>Pseudomonadota</taxon>
        <taxon>Betaproteobacteria</taxon>
        <taxon>Burkholderiales</taxon>
        <taxon>Burkholderiaceae</taxon>
        <taxon>Paraburkholderia</taxon>
    </lineage>
</organism>
<reference evidence="2 3" key="1">
    <citation type="submission" date="2020-04" db="EMBL/GenBank/DDBJ databases">
        <title>Paraburkholderia sp. G-4-1-8 isolated from soil.</title>
        <authorList>
            <person name="Dahal R.H."/>
        </authorList>
    </citation>
    <scope>NUCLEOTIDE SEQUENCE [LARGE SCALE GENOMIC DNA]</scope>
    <source>
        <strain evidence="2 3">G-4-1-8</strain>
    </source>
</reference>
<keyword evidence="1" id="KW-0472">Membrane</keyword>
<keyword evidence="1" id="KW-1133">Transmembrane helix</keyword>
<keyword evidence="1" id="KW-0812">Transmembrane</keyword>
<evidence type="ECO:0000313" key="2">
    <source>
        <dbReference type="EMBL" id="NML29821.1"/>
    </source>
</evidence>
<sequence length="72" mass="8324">MKALRFNDTHCVKRLPKPLTRIRLPWLLNVPQQFVVYIEFMMTGFFGGRIVAISLYPACIDRLAGKNNFPKA</sequence>
<protein>
    <submittedName>
        <fullName evidence="2">Uncharacterized protein</fullName>
    </submittedName>
</protein>
<evidence type="ECO:0000256" key="1">
    <source>
        <dbReference type="SAM" id="Phobius"/>
    </source>
</evidence>